<keyword evidence="3" id="KW-1185">Reference proteome</keyword>
<dbReference type="HOGENOM" id="CLU_2942715_0_0_1"/>
<organism evidence="2 3">
    <name type="scientific">Pisolithus microcarpus 441</name>
    <dbReference type="NCBI Taxonomy" id="765257"/>
    <lineage>
        <taxon>Eukaryota</taxon>
        <taxon>Fungi</taxon>
        <taxon>Dikarya</taxon>
        <taxon>Basidiomycota</taxon>
        <taxon>Agaricomycotina</taxon>
        <taxon>Agaricomycetes</taxon>
        <taxon>Agaricomycetidae</taxon>
        <taxon>Boletales</taxon>
        <taxon>Sclerodermatineae</taxon>
        <taxon>Pisolithaceae</taxon>
        <taxon>Pisolithus</taxon>
    </lineage>
</organism>
<dbReference type="EMBL" id="KN834636">
    <property type="protein sequence ID" value="KIK10497.1"/>
    <property type="molecule type" value="Genomic_DNA"/>
</dbReference>
<accession>A0A0C9YJI4</accession>
<evidence type="ECO:0000256" key="1">
    <source>
        <dbReference type="SAM" id="MobiDB-lite"/>
    </source>
</evidence>
<evidence type="ECO:0000313" key="3">
    <source>
        <dbReference type="Proteomes" id="UP000054018"/>
    </source>
</evidence>
<protein>
    <submittedName>
        <fullName evidence="2">Uncharacterized protein</fullName>
    </submittedName>
</protein>
<name>A0A0C9YJI4_9AGAM</name>
<dbReference type="AlphaFoldDB" id="A0A0C9YJI4"/>
<gene>
    <name evidence="2" type="ORF">PISMIDRAFT_20344</name>
</gene>
<reference evidence="3" key="2">
    <citation type="submission" date="2015-01" db="EMBL/GenBank/DDBJ databases">
        <title>Evolutionary Origins and Diversification of the Mycorrhizal Mutualists.</title>
        <authorList>
            <consortium name="DOE Joint Genome Institute"/>
            <consortium name="Mycorrhizal Genomics Consortium"/>
            <person name="Kohler A."/>
            <person name="Kuo A."/>
            <person name="Nagy L.G."/>
            <person name="Floudas D."/>
            <person name="Copeland A."/>
            <person name="Barry K.W."/>
            <person name="Cichocki N."/>
            <person name="Veneault-Fourrey C."/>
            <person name="LaButti K."/>
            <person name="Lindquist E.A."/>
            <person name="Lipzen A."/>
            <person name="Lundell T."/>
            <person name="Morin E."/>
            <person name="Murat C."/>
            <person name="Riley R."/>
            <person name="Ohm R."/>
            <person name="Sun H."/>
            <person name="Tunlid A."/>
            <person name="Henrissat B."/>
            <person name="Grigoriev I.V."/>
            <person name="Hibbett D.S."/>
            <person name="Martin F."/>
        </authorList>
    </citation>
    <scope>NUCLEOTIDE SEQUENCE [LARGE SCALE GENOMIC DNA]</scope>
    <source>
        <strain evidence="3">441</strain>
    </source>
</reference>
<sequence length="60" mass="6385">MPMHHSLSVVHAQAYNLMPSDGGMLLGTRGGPEYSVRTSPDAILEPSDPLEGDTTTTMDV</sequence>
<proteinExistence type="predicted"/>
<evidence type="ECO:0000313" key="2">
    <source>
        <dbReference type="EMBL" id="KIK10497.1"/>
    </source>
</evidence>
<feature type="region of interest" description="Disordered" evidence="1">
    <location>
        <begin position="26"/>
        <end position="60"/>
    </location>
</feature>
<reference evidence="2 3" key="1">
    <citation type="submission" date="2014-04" db="EMBL/GenBank/DDBJ databases">
        <authorList>
            <consortium name="DOE Joint Genome Institute"/>
            <person name="Kuo A."/>
            <person name="Kohler A."/>
            <person name="Costa M.D."/>
            <person name="Nagy L.G."/>
            <person name="Floudas D."/>
            <person name="Copeland A."/>
            <person name="Barry K.W."/>
            <person name="Cichocki N."/>
            <person name="Veneault-Fourrey C."/>
            <person name="LaButti K."/>
            <person name="Lindquist E.A."/>
            <person name="Lipzen A."/>
            <person name="Lundell T."/>
            <person name="Morin E."/>
            <person name="Murat C."/>
            <person name="Sun H."/>
            <person name="Tunlid A."/>
            <person name="Henrissat B."/>
            <person name="Grigoriev I.V."/>
            <person name="Hibbett D.S."/>
            <person name="Martin F."/>
            <person name="Nordberg H.P."/>
            <person name="Cantor M.N."/>
            <person name="Hua S.X."/>
        </authorList>
    </citation>
    <scope>NUCLEOTIDE SEQUENCE [LARGE SCALE GENOMIC DNA]</scope>
    <source>
        <strain evidence="2 3">441</strain>
    </source>
</reference>
<dbReference type="Proteomes" id="UP000054018">
    <property type="component" value="Unassembled WGS sequence"/>
</dbReference>